<dbReference type="Proteomes" id="UP000709959">
    <property type="component" value="Unassembled WGS sequence"/>
</dbReference>
<keyword evidence="3" id="KW-0804">Transcription</keyword>
<dbReference type="GO" id="GO:0003677">
    <property type="term" value="F:DNA binding"/>
    <property type="evidence" value="ECO:0007669"/>
    <property type="project" value="UniProtKB-KW"/>
</dbReference>
<dbReference type="SUPFAM" id="SSF46785">
    <property type="entry name" value="Winged helix' DNA-binding domain"/>
    <property type="match status" value="1"/>
</dbReference>
<evidence type="ECO:0000259" key="4">
    <source>
        <dbReference type="PROSITE" id="PS50987"/>
    </source>
</evidence>
<dbReference type="GO" id="GO:0003700">
    <property type="term" value="F:DNA-binding transcription factor activity"/>
    <property type="evidence" value="ECO:0007669"/>
    <property type="project" value="InterPro"/>
</dbReference>
<evidence type="ECO:0000313" key="5">
    <source>
        <dbReference type="EMBL" id="MBK8571955.1"/>
    </source>
</evidence>
<dbReference type="InterPro" id="IPR036390">
    <property type="entry name" value="WH_DNA-bd_sf"/>
</dbReference>
<dbReference type="SMART" id="SM00418">
    <property type="entry name" value="HTH_ARSR"/>
    <property type="match status" value="1"/>
</dbReference>
<dbReference type="PANTHER" id="PTHR43132:SF2">
    <property type="entry name" value="ARSENICAL RESISTANCE OPERON REPRESSOR ARSR-RELATED"/>
    <property type="match status" value="1"/>
</dbReference>
<dbReference type="NCBIfam" id="NF033788">
    <property type="entry name" value="HTH_metalloreg"/>
    <property type="match status" value="1"/>
</dbReference>
<dbReference type="PANTHER" id="PTHR43132">
    <property type="entry name" value="ARSENICAL RESISTANCE OPERON REPRESSOR ARSR-RELATED"/>
    <property type="match status" value="1"/>
</dbReference>
<dbReference type="CDD" id="cd00090">
    <property type="entry name" value="HTH_ARSR"/>
    <property type="match status" value="1"/>
</dbReference>
<evidence type="ECO:0000256" key="2">
    <source>
        <dbReference type="ARBA" id="ARBA00023125"/>
    </source>
</evidence>
<evidence type="ECO:0000256" key="1">
    <source>
        <dbReference type="ARBA" id="ARBA00023015"/>
    </source>
</evidence>
<dbReference type="PROSITE" id="PS50987">
    <property type="entry name" value="HTH_ARSR_2"/>
    <property type="match status" value="1"/>
</dbReference>
<sequence>MSHSDPTLQNVTKQLKALAHPGRLSVVRAVVQGPMEGTPAGQIQTQLGMAASTLSHHLADLTEAGLLTAARQGTTIRYAARFDQLKALTEYLWQDCCGGGCKDTNCL</sequence>
<evidence type="ECO:0000256" key="3">
    <source>
        <dbReference type="ARBA" id="ARBA00023163"/>
    </source>
</evidence>
<reference evidence="5 6" key="1">
    <citation type="submission" date="2020-10" db="EMBL/GenBank/DDBJ databases">
        <title>Connecting structure to function with the recovery of over 1000 high-quality activated sludge metagenome-assembled genomes encoding full-length rRNA genes using long-read sequencing.</title>
        <authorList>
            <person name="Singleton C.M."/>
            <person name="Petriglieri F."/>
            <person name="Kristensen J.M."/>
            <person name="Kirkegaard R.H."/>
            <person name="Michaelsen T.Y."/>
            <person name="Andersen M.H."/>
            <person name="Karst S.M."/>
            <person name="Dueholm M.S."/>
            <person name="Nielsen P.H."/>
            <person name="Albertsen M."/>
        </authorList>
    </citation>
    <scope>NUCLEOTIDE SEQUENCE [LARGE SCALE GENOMIC DNA]</scope>
    <source>
        <strain evidence="5">OdNE_18-Q3-R46-58_MAXAC.008</strain>
    </source>
</reference>
<organism evidence="5 6">
    <name type="scientific">Candidatus Geothrix odensensis</name>
    <dbReference type="NCBI Taxonomy" id="2954440"/>
    <lineage>
        <taxon>Bacteria</taxon>
        <taxon>Pseudomonadati</taxon>
        <taxon>Acidobacteriota</taxon>
        <taxon>Holophagae</taxon>
        <taxon>Holophagales</taxon>
        <taxon>Holophagaceae</taxon>
        <taxon>Geothrix</taxon>
    </lineage>
</organism>
<proteinExistence type="predicted"/>
<dbReference type="InterPro" id="IPR001845">
    <property type="entry name" value="HTH_ArsR_DNA-bd_dom"/>
</dbReference>
<dbReference type="Pfam" id="PF12840">
    <property type="entry name" value="HTH_20"/>
    <property type="match status" value="1"/>
</dbReference>
<dbReference type="InterPro" id="IPR011991">
    <property type="entry name" value="ArsR-like_HTH"/>
</dbReference>
<gene>
    <name evidence="5" type="ORF">IPN91_04760</name>
</gene>
<protein>
    <submittedName>
        <fullName evidence="5">Helix-turn-helix transcriptional regulator</fullName>
    </submittedName>
</protein>
<dbReference type="AlphaFoldDB" id="A0A936K699"/>
<evidence type="ECO:0000313" key="6">
    <source>
        <dbReference type="Proteomes" id="UP000709959"/>
    </source>
</evidence>
<dbReference type="PRINTS" id="PR00778">
    <property type="entry name" value="HTHARSR"/>
</dbReference>
<dbReference type="EMBL" id="JADKCH010000002">
    <property type="protein sequence ID" value="MBK8571955.1"/>
    <property type="molecule type" value="Genomic_DNA"/>
</dbReference>
<accession>A0A936K699</accession>
<name>A0A936K699_9BACT</name>
<dbReference type="InterPro" id="IPR036388">
    <property type="entry name" value="WH-like_DNA-bd_sf"/>
</dbReference>
<dbReference type="InterPro" id="IPR051011">
    <property type="entry name" value="Metal_resp_trans_reg"/>
</dbReference>
<dbReference type="Gene3D" id="1.10.10.10">
    <property type="entry name" value="Winged helix-like DNA-binding domain superfamily/Winged helix DNA-binding domain"/>
    <property type="match status" value="1"/>
</dbReference>
<feature type="domain" description="HTH arsR-type" evidence="4">
    <location>
        <begin position="3"/>
        <end position="100"/>
    </location>
</feature>
<comment type="caution">
    <text evidence="5">The sequence shown here is derived from an EMBL/GenBank/DDBJ whole genome shotgun (WGS) entry which is preliminary data.</text>
</comment>
<keyword evidence="1" id="KW-0805">Transcription regulation</keyword>
<keyword evidence="2" id="KW-0238">DNA-binding</keyword>